<protein>
    <submittedName>
        <fullName evidence="1">Uncharacterized protein</fullName>
    </submittedName>
</protein>
<dbReference type="AlphaFoldDB" id="A0A2J6RW82"/>
<accession>A0A2J6RW82</accession>
<dbReference type="PANTHER" id="PTHR37540">
    <property type="entry name" value="TRANSCRIPTION FACTOR (ACR-2), PUTATIVE-RELATED-RELATED"/>
    <property type="match status" value="1"/>
</dbReference>
<proteinExistence type="predicted"/>
<reference evidence="1 2" key="1">
    <citation type="submission" date="2016-04" db="EMBL/GenBank/DDBJ databases">
        <title>A degradative enzymes factory behind the ericoid mycorrhizal symbiosis.</title>
        <authorList>
            <consortium name="DOE Joint Genome Institute"/>
            <person name="Martino E."/>
            <person name="Morin E."/>
            <person name="Grelet G."/>
            <person name="Kuo A."/>
            <person name="Kohler A."/>
            <person name="Daghino S."/>
            <person name="Barry K."/>
            <person name="Choi C."/>
            <person name="Cichocki N."/>
            <person name="Clum A."/>
            <person name="Copeland A."/>
            <person name="Hainaut M."/>
            <person name="Haridas S."/>
            <person name="Labutti K."/>
            <person name="Lindquist E."/>
            <person name="Lipzen A."/>
            <person name="Khouja H.-R."/>
            <person name="Murat C."/>
            <person name="Ohm R."/>
            <person name="Olson A."/>
            <person name="Spatafora J."/>
            <person name="Veneault-Fourrey C."/>
            <person name="Henrissat B."/>
            <person name="Grigoriev I."/>
            <person name="Martin F."/>
            <person name="Perotto S."/>
        </authorList>
    </citation>
    <scope>NUCLEOTIDE SEQUENCE [LARGE SCALE GENOMIC DNA]</scope>
    <source>
        <strain evidence="1 2">F</strain>
    </source>
</reference>
<dbReference type="InterPro" id="IPR021858">
    <property type="entry name" value="Fun_TF"/>
</dbReference>
<dbReference type="Pfam" id="PF11951">
    <property type="entry name" value="Fungal_trans_2"/>
    <property type="match status" value="1"/>
</dbReference>
<name>A0A2J6RW82_HYAVF</name>
<evidence type="ECO:0000313" key="2">
    <source>
        <dbReference type="Proteomes" id="UP000235786"/>
    </source>
</evidence>
<keyword evidence="2" id="KW-1185">Reference proteome</keyword>
<evidence type="ECO:0000313" key="1">
    <source>
        <dbReference type="EMBL" id="PMD42743.1"/>
    </source>
</evidence>
<dbReference type="OrthoDB" id="4158087at2759"/>
<dbReference type="PANTHER" id="PTHR37540:SF5">
    <property type="entry name" value="TRANSCRIPTION FACTOR DOMAIN-CONTAINING PROTEIN"/>
    <property type="match status" value="1"/>
</dbReference>
<organism evidence="1 2">
    <name type="scientific">Hyaloscypha variabilis (strain UAMH 11265 / GT02V1 / F)</name>
    <name type="common">Meliniomyces variabilis</name>
    <dbReference type="NCBI Taxonomy" id="1149755"/>
    <lineage>
        <taxon>Eukaryota</taxon>
        <taxon>Fungi</taxon>
        <taxon>Dikarya</taxon>
        <taxon>Ascomycota</taxon>
        <taxon>Pezizomycotina</taxon>
        <taxon>Leotiomycetes</taxon>
        <taxon>Helotiales</taxon>
        <taxon>Hyaloscyphaceae</taxon>
        <taxon>Hyaloscypha</taxon>
        <taxon>Hyaloscypha variabilis</taxon>
    </lineage>
</organism>
<gene>
    <name evidence="1" type="ORF">L207DRAFT_581395</name>
</gene>
<dbReference type="EMBL" id="KZ613943">
    <property type="protein sequence ID" value="PMD42743.1"/>
    <property type="molecule type" value="Genomic_DNA"/>
</dbReference>
<dbReference type="Proteomes" id="UP000235786">
    <property type="component" value="Unassembled WGS sequence"/>
</dbReference>
<sequence length="465" mass="52575">MNLGVVCAQCGRLILQKTRDEDGIEHNGLAGARQGLLDSAPHDPFDSSAIPISHKMHGLIHHYIHLVIYPTNAPIYQGDGFRDLMNVAQISLALSDPVCMRAVMAIAASQLSTIKSNALAPYHWKGREEAKQLIDDAVYHMSEGVRLLNERFEDPKQSLTVASVFGAALLGLCPFYLGDISLAEAHHEGMLKMIELRGGINALPRYLASQMIRLSSNMTWKKKTRTRLPMYNSRFRENGVQVSAIEICNKGADELFPANRRYVALQPASSPFRNNSFETFLWGELFSIACDLHMLSYMLDLNARHPRKLGSVQREYFEDTYAAVLHALAAFQYPDDIGVMKTAAYYRQHAWRLAAIMYVKSGIRGWDKVMHPIKAANNEYISALHALDLENLWVSMPEILVWLLFIGTCGTWDGVELSWMLVELRRGTRLLDIKSAQELEKLLKSMLLTNSLKERHLYVIWQAFP</sequence>